<dbReference type="Gene3D" id="1.10.10.1590">
    <property type="entry name" value="NADH-quinone oxidoreductase subunit E"/>
    <property type="match status" value="1"/>
</dbReference>
<evidence type="ECO:0000313" key="9">
    <source>
        <dbReference type="Proteomes" id="UP000282125"/>
    </source>
</evidence>
<name>A0A3P3DK96_9RHOB</name>
<evidence type="ECO:0000256" key="7">
    <source>
        <dbReference type="PIRSR" id="PIRSR000216-1"/>
    </source>
</evidence>
<dbReference type="InterPro" id="IPR002023">
    <property type="entry name" value="NuoE-like"/>
</dbReference>
<dbReference type="GO" id="GO:0046872">
    <property type="term" value="F:metal ion binding"/>
    <property type="evidence" value="ECO:0007669"/>
    <property type="project" value="UniProtKB-KW"/>
</dbReference>
<evidence type="ECO:0000256" key="2">
    <source>
        <dbReference type="ARBA" id="ARBA00022714"/>
    </source>
</evidence>
<organism evidence="8 9">
    <name type="scientific">Falsigemmobacter faecalis</name>
    <dbReference type="NCBI Taxonomy" id="2488730"/>
    <lineage>
        <taxon>Bacteria</taxon>
        <taxon>Pseudomonadati</taxon>
        <taxon>Pseudomonadota</taxon>
        <taxon>Alphaproteobacteria</taxon>
        <taxon>Rhodobacterales</taxon>
        <taxon>Paracoccaceae</taxon>
        <taxon>Falsigemmobacter</taxon>
    </lineage>
</organism>
<dbReference type="PROSITE" id="PS01099">
    <property type="entry name" value="COMPLEX1_24K"/>
    <property type="match status" value="1"/>
</dbReference>
<evidence type="ECO:0000313" key="8">
    <source>
        <dbReference type="EMBL" id="RRH74304.1"/>
    </source>
</evidence>
<feature type="binding site" evidence="7">
    <location>
        <position position="126"/>
    </location>
    <ligand>
        <name>[2Fe-2S] cluster</name>
        <dbReference type="ChEBI" id="CHEBI:190135"/>
    </ligand>
</feature>
<dbReference type="EMBL" id="RRAZ01000014">
    <property type="protein sequence ID" value="RRH74304.1"/>
    <property type="molecule type" value="Genomic_DNA"/>
</dbReference>
<evidence type="ECO:0000256" key="4">
    <source>
        <dbReference type="ARBA" id="ARBA00023004"/>
    </source>
</evidence>
<dbReference type="PANTHER" id="PTHR43342">
    <property type="entry name" value="NADH-QUINONE OXIDOREDUCTASE, E SUBUNIT"/>
    <property type="match status" value="1"/>
</dbReference>
<comment type="caution">
    <text evidence="8">The sequence shown here is derived from an EMBL/GenBank/DDBJ whole genome shotgun (WGS) entry which is preliminary data.</text>
</comment>
<reference evidence="8 9" key="1">
    <citation type="submission" date="2018-11" db="EMBL/GenBank/DDBJ databases">
        <title>Gemmobacter sp. nov., YIM 102744-1 draft genome.</title>
        <authorList>
            <person name="Li G."/>
            <person name="Jiang Y."/>
        </authorList>
    </citation>
    <scope>NUCLEOTIDE SEQUENCE [LARGE SCALE GENOMIC DNA]</scope>
    <source>
        <strain evidence="8 9">YIM 102744-1</strain>
    </source>
</reference>
<keyword evidence="9" id="KW-1185">Reference proteome</keyword>
<dbReference type="GO" id="GO:0016491">
    <property type="term" value="F:oxidoreductase activity"/>
    <property type="evidence" value="ECO:0007669"/>
    <property type="project" value="InterPro"/>
</dbReference>
<evidence type="ECO:0000256" key="3">
    <source>
        <dbReference type="ARBA" id="ARBA00022723"/>
    </source>
</evidence>
<comment type="cofactor">
    <cofactor evidence="7">
        <name>[2Fe-2S] cluster</name>
        <dbReference type="ChEBI" id="CHEBI:190135"/>
    </cofactor>
    <text evidence="7">Binds 1 [2Fe-2S] cluster.</text>
</comment>
<feature type="binding site" evidence="7">
    <location>
        <position position="90"/>
    </location>
    <ligand>
        <name>[2Fe-2S] cluster</name>
        <dbReference type="ChEBI" id="CHEBI:190135"/>
    </ligand>
</feature>
<dbReference type="CDD" id="cd03081">
    <property type="entry name" value="TRX_Fd_NuoE_FDH_gamma"/>
    <property type="match status" value="1"/>
</dbReference>
<evidence type="ECO:0000256" key="6">
    <source>
        <dbReference type="ARBA" id="ARBA00034078"/>
    </source>
</evidence>
<feature type="binding site" evidence="7">
    <location>
        <position position="85"/>
    </location>
    <ligand>
        <name>[2Fe-2S] cluster</name>
        <dbReference type="ChEBI" id="CHEBI:190135"/>
    </ligand>
</feature>
<proteinExistence type="inferred from homology"/>
<dbReference type="OrthoDB" id="9807941at2"/>
<evidence type="ECO:0000256" key="1">
    <source>
        <dbReference type="ARBA" id="ARBA00010643"/>
    </source>
</evidence>
<dbReference type="InterPro" id="IPR036249">
    <property type="entry name" value="Thioredoxin-like_sf"/>
</dbReference>
<dbReference type="PANTHER" id="PTHR43342:SF2">
    <property type="entry name" value="POTENTIAL NAD-REDUCING HYDROGENASE SUBUNIT"/>
    <property type="match status" value="1"/>
</dbReference>
<protein>
    <recommendedName>
        <fullName evidence="10">Formate dehydrogenase subunit gamma</fullName>
    </recommendedName>
</protein>
<evidence type="ECO:0000256" key="5">
    <source>
        <dbReference type="ARBA" id="ARBA00023014"/>
    </source>
</evidence>
<dbReference type="Proteomes" id="UP000282125">
    <property type="component" value="Unassembled WGS sequence"/>
</dbReference>
<dbReference type="PIRSF" id="PIRSF000216">
    <property type="entry name" value="NADH_DH_24kDa"/>
    <property type="match status" value="1"/>
</dbReference>
<dbReference type="AlphaFoldDB" id="A0A3P3DK96"/>
<dbReference type="InterPro" id="IPR041921">
    <property type="entry name" value="NuoE_N"/>
</dbReference>
<dbReference type="InterPro" id="IPR028431">
    <property type="entry name" value="NADP_DH_HndA-like"/>
</dbReference>
<dbReference type="RefSeq" id="WP_124965075.1">
    <property type="nucleotide sequence ID" value="NZ_RRAZ01000014.1"/>
</dbReference>
<sequence>MTLTSVRTDSALEVLAASLVSHADREGPLLPILHDLQAALGQIPAEVLKPLAAALQMTEAEVWGVVSFYHDFRQEPAGERVVKLCRAEACQARGSEDLAGRLLAKAGISWGETTQDGRLTIEPVYCLGLCACGPAALVDGRPVARLTLPSLEKLAGVA</sequence>
<evidence type="ECO:0008006" key="10">
    <source>
        <dbReference type="Google" id="ProtNLM"/>
    </source>
</evidence>
<dbReference type="SUPFAM" id="SSF52833">
    <property type="entry name" value="Thioredoxin-like"/>
    <property type="match status" value="1"/>
</dbReference>
<comment type="similarity">
    <text evidence="1">Belongs to the complex I 24 kDa subunit family.</text>
</comment>
<gene>
    <name evidence="8" type="ORF">EG244_11165</name>
</gene>
<feature type="binding site" evidence="7">
    <location>
        <position position="130"/>
    </location>
    <ligand>
        <name>[2Fe-2S] cluster</name>
        <dbReference type="ChEBI" id="CHEBI:190135"/>
    </ligand>
</feature>
<keyword evidence="2 7" id="KW-0001">2Fe-2S</keyword>
<dbReference type="Pfam" id="PF01257">
    <property type="entry name" value="2Fe-2S_thioredx"/>
    <property type="match status" value="1"/>
</dbReference>
<accession>A0A3P3DK96</accession>
<keyword evidence="4 7" id="KW-0408">Iron</keyword>
<dbReference type="GO" id="GO:0051537">
    <property type="term" value="F:2 iron, 2 sulfur cluster binding"/>
    <property type="evidence" value="ECO:0007669"/>
    <property type="project" value="UniProtKB-KW"/>
</dbReference>
<keyword evidence="5 7" id="KW-0411">Iron-sulfur</keyword>
<comment type="cofactor">
    <cofactor evidence="6">
        <name>[2Fe-2S] cluster</name>
        <dbReference type="ChEBI" id="CHEBI:190135"/>
    </cofactor>
</comment>
<dbReference type="Gene3D" id="3.40.30.10">
    <property type="entry name" value="Glutaredoxin"/>
    <property type="match status" value="1"/>
</dbReference>
<keyword evidence="3 7" id="KW-0479">Metal-binding</keyword>